<evidence type="ECO:0000313" key="10">
    <source>
        <dbReference type="Proteomes" id="UP000616839"/>
    </source>
</evidence>
<evidence type="ECO:0000256" key="1">
    <source>
        <dbReference type="ARBA" id="ARBA00004370"/>
    </source>
</evidence>
<keyword evidence="3 7" id="KW-1133">Transmembrane helix</keyword>
<dbReference type="GO" id="GO:0006465">
    <property type="term" value="P:signal peptide processing"/>
    <property type="evidence" value="ECO:0007669"/>
    <property type="project" value="UniProtKB-UniRule"/>
</dbReference>
<dbReference type="NCBIfam" id="TIGR02228">
    <property type="entry name" value="sigpep_I_arch"/>
    <property type="match status" value="1"/>
</dbReference>
<evidence type="ECO:0000313" key="9">
    <source>
        <dbReference type="EMBL" id="MBD8870917.1"/>
    </source>
</evidence>
<evidence type="ECO:0000256" key="7">
    <source>
        <dbReference type="SAM" id="Phobius"/>
    </source>
</evidence>
<dbReference type="EMBL" id="JACYXZ010000004">
    <property type="protein sequence ID" value="MBD8870917.1"/>
    <property type="molecule type" value="Genomic_DNA"/>
</dbReference>
<keyword evidence="2 7" id="KW-0812">Transmembrane</keyword>
<evidence type="ECO:0000256" key="2">
    <source>
        <dbReference type="ARBA" id="ARBA00022692"/>
    </source>
</evidence>
<comment type="subcellular location">
    <subcellularLocation>
        <location evidence="1">Membrane</location>
    </subcellularLocation>
</comment>
<evidence type="ECO:0000259" key="8">
    <source>
        <dbReference type="Pfam" id="PF10502"/>
    </source>
</evidence>
<name>A0A927Q265_9ACTN</name>
<dbReference type="EC" id="3.4.21.89" evidence="5"/>
<dbReference type="GO" id="GO:0004252">
    <property type="term" value="F:serine-type endopeptidase activity"/>
    <property type="evidence" value="ECO:0007669"/>
    <property type="project" value="UniProtKB-UniRule"/>
</dbReference>
<evidence type="ECO:0000256" key="6">
    <source>
        <dbReference type="SAM" id="MobiDB-lite"/>
    </source>
</evidence>
<dbReference type="InterPro" id="IPR001733">
    <property type="entry name" value="Peptidase_S26B"/>
</dbReference>
<keyword evidence="10" id="KW-1185">Reference proteome</keyword>
<protein>
    <recommendedName>
        <fullName evidence="5">Signal peptidase I</fullName>
        <ecNumber evidence="5">3.4.21.89</ecNumber>
    </recommendedName>
</protein>
<feature type="region of interest" description="Disordered" evidence="6">
    <location>
        <begin position="150"/>
        <end position="173"/>
    </location>
</feature>
<reference evidence="9" key="1">
    <citation type="submission" date="2020-09" db="EMBL/GenBank/DDBJ databases">
        <title>Nocardioides sp. strain MJB4 16S ribosomal RNA gene Genome sequencing and assembly.</title>
        <authorList>
            <person name="Kim I."/>
        </authorList>
    </citation>
    <scope>NUCLEOTIDE SEQUENCE</scope>
    <source>
        <strain evidence="9">MJB4</strain>
    </source>
</reference>
<dbReference type="Pfam" id="PF10502">
    <property type="entry name" value="Peptidase_S26"/>
    <property type="match status" value="1"/>
</dbReference>
<dbReference type="CDD" id="cd06530">
    <property type="entry name" value="S26_SPase_I"/>
    <property type="match status" value="1"/>
</dbReference>
<dbReference type="GO" id="GO:0009003">
    <property type="term" value="F:signal peptidase activity"/>
    <property type="evidence" value="ECO:0007669"/>
    <property type="project" value="UniProtKB-EC"/>
</dbReference>
<evidence type="ECO:0000256" key="4">
    <source>
        <dbReference type="ARBA" id="ARBA00023136"/>
    </source>
</evidence>
<sequence>MVLLITVAVLIPRVGGATPYAILTSSMVPTAPPGTLVVVRPVDPAEINVGDVITYQLASGQPAVVTHRVIAVTSDGKGGPAFRTQGDANRVADEGEVIPVQIKGRLWYSVPYVGRLHVAVDQNKRNTMVTGVAVVLLGYASFMFATAARGRRRPAGAPDDDAEPVLEDAGARP</sequence>
<dbReference type="GO" id="GO:0016020">
    <property type="term" value="C:membrane"/>
    <property type="evidence" value="ECO:0007669"/>
    <property type="project" value="UniProtKB-SubCell"/>
</dbReference>
<dbReference type="SUPFAM" id="SSF51306">
    <property type="entry name" value="LexA/Signal peptidase"/>
    <property type="match status" value="1"/>
</dbReference>
<comment type="caution">
    <text evidence="9">The sequence shown here is derived from an EMBL/GenBank/DDBJ whole genome shotgun (WGS) entry which is preliminary data.</text>
</comment>
<dbReference type="Proteomes" id="UP000616839">
    <property type="component" value="Unassembled WGS sequence"/>
</dbReference>
<keyword evidence="9" id="KW-0378">Hydrolase</keyword>
<keyword evidence="4 7" id="KW-0472">Membrane</keyword>
<dbReference type="PANTHER" id="PTHR10806:SF6">
    <property type="entry name" value="SIGNAL PEPTIDASE COMPLEX CATALYTIC SUBUNIT SEC11"/>
    <property type="match status" value="1"/>
</dbReference>
<proteinExistence type="predicted"/>
<feature type="transmembrane region" description="Helical" evidence="7">
    <location>
        <begin position="128"/>
        <end position="148"/>
    </location>
</feature>
<accession>A0A927Q265</accession>
<organism evidence="9 10">
    <name type="scientific">Nocardioides donggukensis</name>
    <dbReference type="NCBI Taxonomy" id="2774019"/>
    <lineage>
        <taxon>Bacteria</taxon>
        <taxon>Bacillati</taxon>
        <taxon>Actinomycetota</taxon>
        <taxon>Actinomycetes</taxon>
        <taxon>Propionibacteriales</taxon>
        <taxon>Nocardioidaceae</taxon>
        <taxon>Nocardioides</taxon>
    </lineage>
</organism>
<dbReference type="PANTHER" id="PTHR10806">
    <property type="entry name" value="SIGNAL PEPTIDASE COMPLEX CATALYTIC SUBUNIT SEC11"/>
    <property type="match status" value="1"/>
</dbReference>
<dbReference type="AlphaFoldDB" id="A0A927Q265"/>
<gene>
    <name evidence="9" type="ORF">IE331_14910</name>
</gene>
<feature type="domain" description="Peptidase S26" evidence="8">
    <location>
        <begin position="2"/>
        <end position="74"/>
    </location>
</feature>
<evidence type="ECO:0000256" key="5">
    <source>
        <dbReference type="NCBIfam" id="TIGR02228"/>
    </source>
</evidence>
<dbReference type="InterPro" id="IPR036286">
    <property type="entry name" value="LexA/Signal_pep-like_sf"/>
</dbReference>
<dbReference type="InterPro" id="IPR019533">
    <property type="entry name" value="Peptidase_S26"/>
</dbReference>
<evidence type="ECO:0000256" key="3">
    <source>
        <dbReference type="ARBA" id="ARBA00022989"/>
    </source>
</evidence>